<name>A0A0J6RZX6_9HYPH</name>
<evidence type="ECO:0000313" key="2">
    <source>
        <dbReference type="EMBL" id="KMO26878.1"/>
    </source>
</evidence>
<protein>
    <recommendedName>
        <fullName evidence="5">Transcriptional regulator</fullName>
    </recommendedName>
</protein>
<dbReference type="InterPro" id="IPR003477">
    <property type="entry name" value="PemK-like"/>
</dbReference>
<evidence type="ECO:0000313" key="1">
    <source>
        <dbReference type="EMBL" id="BCM86202.1"/>
    </source>
</evidence>
<dbReference type="Pfam" id="PF02452">
    <property type="entry name" value="PemK_toxin"/>
    <property type="match status" value="1"/>
</dbReference>
<dbReference type="InterPro" id="IPR011067">
    <property type="entry name" value="Plasmid_toxin/cell-grow_inhib"/>
</dbReference>
<dbReference type="KEGG" id="mind:mvi_46630"/>
<dbReference type="EMBL" id="AP024145">
    <property type="protein sequence ID" value="BCM86202.1"/>
    <property type="molecule type" value="Genomic_DNA"/>
</dbReference>
<evidence type="ECO:0000313" key="4">
    <source>
        <dbReference type="Proteomes" id="UP000663508"/>
    </source>
</evidence>
<dbReference type="Proteomes" id="UP000663508">
    <property type="component" value="Chromosome"/>
</dbReference>
<dbReference type="Proteomes" id="UP000036471">
    <property type="component" value="Unassembled WGS sequence"/>
</dbReference>
<sequence length="119" mass="12965">MTFERWDVLTALFPFVESTRRKPRPVLVLSGSDFNDAHDHIITAMITTAAAGRWASDHSVTDLAAAGLLRPCVVRWKIFSLPKGTVARKIGTMGSSDRNALSSALDDVMKNPAATTQTH</sequence>
<dbReference type="GO" id="GO:0003677">
    <property type="term" value="F:DNA binding"/>
    <property type="evidence" value="ECO:0007669"/>
    <property type="project" value="InterPro"/>
</dbReference>
<reference evidence="1" key="2">
    <citation type="submission" date="2020-11" db="EMBL/GenBank/DDBJ databases">
        <title>Complete genome sequence of a novel pathogenic Methylobacterium strain isolated from rice in Vietnam.</title>
        <authorList>
            <person name="Lai K."/>
            <person name="Okazaki S."/>
            <person name="Higashi K."/>
            <person name="Mori H."/>
            <person name="Toyoda A."/>
            <person name="Kurokawa K."/>
        </authorList>
    </citation>
    <scope>NUCLEOTIDE SEQUENCE</scope>
    <source>
        <strain evidence="1">VL1</strain>
    </source>
</reference>
<organism evidence="1 4">
    <name type="scientific">Methylobacterium indicum</name>
    <dbReference type="NCBI Taxonomy" id="1775910"/>
    <lineage>
        <taxon>Bacteria</taxon>
        <taxon>Pseudomonadati</taxon>
        <taxon>Pseudomonadota</taxon>
        <taxon>Alphaproteobacteria</taxon>
        <taxon>Hyphomicrobiales</taxon>
        <taxon>Methylobacteriaceae</taxon>
        <taxon>Methylobacterium</taxon>
    </lineage>
</organism>
<dbReference type="SUPFAM" id="SSF50118">
    <property type="entry name" value="Cell growth inhibitor/plasmid maintenance toxic component"/>
    <property type="match status" value="1"/>
</dbReference>
<keyword evidence="3" id="KW-1185">Reference proteome</keyword>
<reference evidence="2 3" key="1">
    <citation type="submission" date="2014-11" db="EMBL/GenBank/DDBJ databases">
        <title>Comparative genomics of Methylobacterium species.</title>
        <authorList>
            <person name="Chaudhry V."/>
            <person name="Patil P.B."/>
        </authorList>
    </citation>
    <scope>NUCLEOTIDE SEQUENCE [LARGE SCALE GENOMIC DNA]</scope>
    <source>
        <strain evidence="2 3">SE3.6</strain>
    </source>
</reference>
<accession>A0A0J6RZX6</accession>
<dbReference type="Gene3D" id="2.30.30.110">
    <property type="match status" value="1"/>
</dbReference>
<proteinExistence type="predicted"/>
<evidence type="ECO:0008006" key="5">
    <source>
        <dbReference type="Google" id="ProtNLM"/>
    </source>
</evidence>
<evidence type="ECO:0000313" key="3">
    <source>
        <dbReference type="Proteomes" id="UP000036471"/>
    </source>
</evidence>
<accession>A0A147FS86</accession>
<dbReference type="EMBL" id="JTHG01000003">
    <property type="protein sequence ID" value="KMO26878.1"/>
    <property type="molecule type" value="Genomic_DNA"/>
</dbReference>
<dbReference type="AlphaFoldDB" id="A0A0J6RZX6"/>
<gene>
    <name evidence="1" type="ORF">mvi_46630</name>
    <name evidence="2" type="ORF">QR79_00285</name>
</gene>
<dbReference type="RefSeq" id="WP_048430562.1">
    <property type="nucleotide sequence ID" value="NZ_AP024145.1"/>
</dbReference>